<name>A0A6G0W8D5_9STRA</name>
<dbReference type="Gene3D" id="1.25.40.20">
    <property type="entry name" value="Ankyrin repeat-containing domain"/>
    <property type="match status" value="4"/>
</dbReference>
<dbReference type="PANTHER" id="PTHR24126:SF14">
    <property type="entry name" value="ANK_REP_REGION DOMAIN-CONTAINING PROTEIN"/>
    <property type="match status" value="1"/>
</dbReference>
<dbReference type="VEuPathDB" id="FungiDB:AeMF1_002135"/>
<dbReference type="Pfam" id="PF00023">
    <property type="entry name" value="Ank"/>
    <property type="match status" value="2"/>
</dbReference>
<feature type="repeat" description="ANK" evidence="7">
    <location>
        <begin position="296"/>
        <end position="320"/>
    </location>
</feature>
<dbReference type="Proteomes" id="UP000481153">
    <property type="component" value="Unassembled WGS sequence"/>
</dbReference>
<feature type="transmembrane region" description="Helical" evidence="9">
    <location>
        <begin position="951"/>
        <end position="969"/>
    </location>
</feature>
<keyword evidence="8" id="KW-0175">Coiled coil</keyword>
<feature type="repeat" description="ANK" evidence="7">
    <location>
        <begin position="530"/>
        <end position="555"/>
    </location>
</feature>
<keyword evidence="3" id="KW-0677">Repeat</keyword>
<dbReference type="Pfam" id="PF12796">
    <property type="entry name" value="Ank_2"/>
    <property type="match status" value="3"/>
</dbReference>
<evidence type="ECO:0000256" key="1">
    <source>
        <dbReference type="ARBA" id="ARBA00004141"/>
    </source>
</evidence>
<feature type="repeat" description="ANK" evidence="7">
    <location>
        <begin position="69"/>
        <end position="101"/>
    </location>
</feature>
<evidence type="ECO:0000313" key="12">
    <source>
        <dbReference type="Proteomes" id="UP000481153"/>
    </source>
</evidence>
<feature type="transmembrane region" description="Helical" evidence="9">
    <location>
        <begin position="1044"/>
        <end position="1063"/>
    </location>
</feature>
<gene>
    <name evidence="11" type="ORF">Ae201684_017653</name>
</gene>
<evidence type="ECO:0000256" key="9">
    <source>
        <dbReference type="SAM" id="Phobius"/>
    </source>
</evidence>
<dbReference type="GO" id="GO:0016020">
    <property type="term" value="C:membrane"/>
    <property type="evidence" value="ECO:0007669"/>
    <property type="project" value="UniProtKB-SubCell"/>
</dbReference>
<dbReference type="PROSITE" id="PS50297">
    <property type="entry name" value="ANK_REP_REGION"/>
    <property type="match status" value="6"/>
</dbReference>
<keyword evidence="2 9" id="KW-0812">Transmembrane</keyword>
<dbReference type="PRINTS" id="PR01415">
    <property type="entry name" value="ANKYRIN"/>
</dbReference>
<keyword evidence="12" id="KW-1185">Reference proteome</keyword>
<proteinExistence type="predicted"/>
<keyword evidence="4 9" id="KW-1133">Transmembrane helix</keyword>
<feature type="domain" description="Ion transport" evidence="10">
    <location>
        <begin position="1020"/>
        <end position="1206"/>
    </location>
</feature>
<reference evidence="11 12" key="1">
    <citation type="submission" date="2019-07" db="EMBL/GenBank/DDBJ databases">
        <title>Genomics analysis of Aphanomyces spp. identifies a new class of oomycete effector associated with host adaptation.</title>
        <authorList>
            <person name="Gaulin E."/>
        </authorList>
    </citation>
    <scope>NUCLEOTIDE SEQUENCE [LARGE SCALE GENOMIC DNA]</scope>
    <source>
        <strain evidence="11 12">ATCC 201684</strain>
    </source>
</reference>
<keyword evidence="5 7" id="KW-0040">ANK repeat</keyword>
<dbReference type="PANTHER" id="PTHR24126">
    <property type="entry name" value="ANKYRIN REPEAT, PH AND SEC7 DOMAIN CONTAINING PROTEIN SECG-RELATED"/>
    <property type="match status" value="1"/>
</dbReference>
<dbReference type="EMBL" id="VJMJ01000307">
    <property type="protein sequence ID" value="KAF0723423.1"/>
    <property type="molecule type" value="Genomic_DNA"/>
</dbReference>
<feature type="transmembrane region" description="Helical" evidence="9">
    <location>
        <begin position="1075"/>
        <end position="1099"/>
    </location>
</feature>
<feature type="repeat" description="ANK" evidence="7">
    <location>
        <begin position="197"/>
        <end position="229"/>
    </location>
</feature>
<feature type="repeat" description="ANK" evidence="7">
    <location>
        <begin position="36"/>
        <end position="68"/>
    </location>
</feature>
<sequence>MDGALRAATEQELLGWLSSSPSALGVDLLEYRTPTTEESLLHLAISREFTTVVHKLVSKNVDVNAQDHQGKTPLMRAIEMRNMDMVRILIEAKSDLSIKCRDGYSALYIAAEDVSRLDIARFILPYVKDEGAHELFEAIVENDADVLENLLAAGVSSSLRRPDVLQTPAIHSAIHNTMLLSILLEHDRTLVDCKDRQGQTALGIASILGELDAVKMLLQYGANIELKDFRGRTPLHLATFYEQLEVVEYYVEQGASIEARDDDQRTPLHSMAEKGNLRGCTLLCRAKAKLNALDIHGWSPMHLAASLGHSEVCAFFVHEGGLLLEWSDSILCRPSLTANAWISVSPNKLCMIYSELWDLGVPQTKAKYGTLRIRDLEMNTLMHITASFASTVDAEYLLTALQHHVPLNVQNCMRATPAQSAKAEPTIQFLRAMGSRDFGTATLQNLSVDAFSTCSSMKLLMIIHEITEGYSNLGDPTTMCVSNETGDTVLHVFVDSIKQFSDDTQRSMLSSSQWLNASEATLFLDKMNWAGKTPLHVAAAIGAKGACRALLDHGAKAGLGVGVPDDRLKIATNLATEGWTALNFGLEIGYDELILDLMGEAGIFPTESTALAQLKQSMATKRPRLLPLLYQRMSDNSTDVLLLEAKSRAAEFVPKTDPTAWTVFRAVLEAERYGVDALKKYACKDLIIRSTGDTLLHIFAMDAARIPEMTYLLTQEKFFVDTPNLRRKTPLHYACQVHSFAMVSFLLSHGADLRASHRVLRPPPVTSLLDALSLHIDDLTASKSEQSTSSTILTKSAAHVRESSVDPMTEQWQTPLHLCLSQRMDELTGEQQQATTAIIELLLQHPHSIMEPSVAAFGPYPSESTQCGWNAYVFERLLADFPQSLPLYLNHFMAASTWYGSTTTSFNEVKEVCRNLDRMTHLTPVMLHPTVHNALKAKWRLYGHRLYRRELFFSVLLVLCFTMSNYTVVTPQDDKDLDTPSANTSSSLLASSYSWFAFATTQDDVVGVFKFLTWALALYHLVYVELWQELRLQTKAYWRSMWNYINLATYLLLLASLPLEYAYVRPAIVESCLSLASILLLFGLMQSLLVYPYFSVLLFTFSRMVRVAIRFCCLHVILLIGFTAAFYLVYHGKEGHETLTHSFATVFFITFGEIQFHDYYSNVASPYRYTFGMVVIVAYIICVNLVGLNMLIAMMTSEYEEIKTQAEVLSTQQLASTMHRYETWLGDKRLDALYESSDVWSFTQVSKKASVIPGAVDSTEISQLKTMVAQLSRDLVATREEGDTQKRENRELAQRVADLEQSMQQHMQTNHKMLQDIVQMMQKSQAS</sequence>
<dbReference type="PROSITE" id="PS50088">
    <property type="entry name" value="ANK_REPEAT"/>
    <property type="match status" value="7"/>
</dbReference>
<dbReference type="GO" id="GO:0005216">
    <property type="term" value="F:monoatomic ion channel activity"/>
    <property type="evidence" value="ECO:0007669"/>
    <property type="project" value="InterPro"/>
</dbReference>
<dbReference type="SMART" id="SM00248">
    <property type="entry name" value="ANK"/>
    <property type="match status" value="11"/>
</dbReference>
<dbReference type="Pfam" id="PF00520">
    <property type="entry name" value="Ion_trans"/>
    <property type="match status" value="1"/>
</dbReference>
<dbReference type="InterPro" id="IPR005821">
    <property type="entry name" value="Ion_trans_dom"/>
</dbReference>
<feature type="transmembrane region" description="Helical" evidence="9">
    <location>
        <begin position="1111"/>
        <end position="1130"/>
    </location>
</feature>
<dbReference type="InterPro" id="IPR002110">
    <property type="entry name" value="Ankyrin_rpt"/>
</dbReference>
<feature type="transmembrane region" description="Helical" evidence="9">
    <location>
        <begin position="1169"/>
        <end position="1193"/>
    </location>
</feature>
<dbReference type="Gene3D" id="1.10.287.70">
    <property type="match status" value="1"/>
</dbReference>
<evidence type="ECO:0000259" key="10">
    <source>
        <dbReference type="Pfam" id="PF00520"/>
    </source>
</evidence>
<feature type="coiled-coil region" evidence="8">
    <location>
        <begin position="1261"/>
        <end position="1309"/>
    </location>
</feature>
<evidence type="ECO:0000256" key="2">
    <source>
        <dbReference type="ARBA" id="ARBA00022692"/>
    </source>
</evidence>
<organism evidence="11 12">
    <name type="scientific">Aphanomyces euteiches</name>
    <dbReference type="NCBI Taxonomy" id="100861"/>
    <lineage>
        <taxon>Eukaryota</taxon>
        <taxon>Sar</taxon>
        <taxon>Stramenopiles</taxon>
        <taxon>Oomycota</taxon>
        <taxon>Saprolegniomycetes</taxon>
        <taxon>Saprolegniales</taxon>
        <taxon>Verrucalvaceae</taxon>
        <taxon>Aphanomyces</taxon>
    </lineage>
</organism>
<evidence type="ECO:0000256" key="4">
    <source>
        <dbReference type="ARBA" id="ARBA00022989"/>
    </source>
</evidence>
<protein>
    <recommendedName>
        <fullName evidence="10">Ion transport domain-containing protein</fullName>
    </recommendedName>
</protein>
<dbReference type="SUPFAM" id="SSF48403">
    <property type="entry name" value="Ankyrin repeat"/>
    <property type="match status" value="2"/>
</dbReference>
<evidence type="ECO:0000256" key="7">
    <source>
        <dbReference type="PROSITE-ProRule" id="PRU00023"/>
    </source>
</evidence>
<keyword evidence="6 9" id="KW-0472">Membrane</keyword>
<accession>A0A6G0W8D5</accession>
<evidence type="ECO:0000256" key="5">
    <source>
        <dbReference type="ARBA" id="ARBA00023043"/>
    </source>
</evidence>
<dbReference type="InterPro" id="IPR036770">
    <property type="entry name" value="Ankyrin_rpt-contain_sf"/>
</dbReference>
<feature type="repeat" description="ANK" evidence="7">
    <location>
        <begin position="726"/>
        <end position="758"/>
    </location>
</feature>
<evidence type="ECO:0000256" key="8">
    <source>
        <dbReference type="SAM" id="Coils"/>
    </source>
</evidence>
<evidence type="ECO:0000313" key="11">
    <source>
        <dbReference type="EMBL" id="KAF0723423.1"/>
    </source>
</evidence>
<comment type="caution">
    <text evidence="11">The sequence shown here is derived from an EMBL/GenBank/DDBJ whole genome shotgun (WGS) entry which is preliminary data.</text>
</comment>
<comment type="subcellular location">
    <subcellularLocation>
        <location evidence="1">Membrane</location>
        <topology evidence="1">Multi-pass membrane protein</topology>
    </subcellularLocation>
</comment>
<evidence type="ECO:0000256" key="6">
    <source>
        <dbReference type="ARBA" id="ARBA00023136"/>
    </source>
</evidence>
<feature type="repeat" description="ANK" evidence="7">
    <location>
        <begin position="230"/>
        <end position="262"/>
    </location>
</feature>
<evidence type="ECO:0000256" key="3">
    <source>
        <dbReference type="ARBA" id="ARBA00022737"/>
    </source>
</evidence>
<feature type="transmembrane region" description="Helical" evidence="9">
    <location>
        <begin position="1005"/>
        <end position="1024"/>
    </location>
</feature>